<dbReference type="Proteomes" id="UP001321473">
    <property type="component" value="Unassembled WGS sequence"/>
</dbReference>
<comment type="caution">
    <text evidence="2">The sequence shown here is derived from an EMBL/GenBank/DDBJ whole genome shotgun (WGS) entry which is preliminary data.</text>
</comment>
<proteinExistence type="predicted"/>
<evidence type="ECO:0000313" key="3">
    <source>
        <dbReference type="Proteomes" id="UP001321473"/>
    </source>
</evidence>
<dbReference type="AlphaFoldDB" id="A0AAQ4D6N0"/>
<name>A0AAQ4D6N0_AMBAM</name>
<organism evidence="2 3">
    <name type="scientific">Amblyomma americanum</name>
    <name type="common">Lone star tick</name>
    <dbReference type="NCBI Taxonomy" id="6943"/>
    <lineage>
        <taxon>Eukaryota</taxon>
        <taxon>Metazoa</taxon>
        <taxon>Ecdysozoa</taxon>
        <taxon>Arthropoda</taxon>
        <taxon>Chelicerata</taxon>
        <taxon>Arachnida</taxon>
        <taxon>Acari</taxon>
        <taxon>Parasitiformes</taxon>
        <taxon>Ixodida</taxon>
        <taxon>Ixodoidea</taxon>
        <taxon>Ixodidae</taxon>
        <taxon>Amblyomminae</taxon>
        <taxon>Amblyomma</taxon>
    </lineage>
</organism>
<sequence>MRVAEEALQEGTPVRGEVETLSMAERSPLGLQYHGPHASLCKCGRGMGATGKSQTETDCSPLRSLNGQLLLYGHLDQREGVQELGPCHGLEEPEPHLWGDTVSPSQETPDGATDPGCLSAECLDGWTPGEVAVDQEAQVAAGMPPLELPSCDAEECEADDVVGVPCILEAGHDVGYGVSSTAVPPEPRLLLGQEACGRSDPLQPPQGHGLHELPWGRGQGHRPVGQQVSRWLARLEDRDHQGCAPGLRQAACGPDLVVRLEQARLHGVVQVPQHLVRDAIWSRGTAALGVQQGRRELPFREGPGADGRDVHRMAAGWLDAVAPWVESCWRRLPGKEGLCQFVRQLLVGTPPGGPGHRTPPAEGGHGAQTGEVEEPGSSTGGPVVLGPAAVC</sequence>
<dbReference type="EMBL" id="JARKHS020034450">
    <property type="protein sequence ID" value="KAK8758120.1"/>
    <property type="molecule type" value="Genomic_DNA"/>
</dbReference>
<reference evidence="2 3" key="1">
    <citation type="journal article" date="2023" name="Arcadia Sci">
        <title>De novo assembly of a long-read Amblyomma americanum tick genome.</title>
        <authorList>
            <person name="Chou S."/>
            <person name="Poskanzer K.E."/>
            <person name="Rollins M."/>
            <person name="Thuy-Boun P.S."/>
        </authorList>
    </citation>
    <scope>NUCLEOTIDE SEQUENCE [LARGE SCALE GENOMIC DNA]</scope>
    <source>
        <strain evidence="2">F_SG_1</strain>
        <tissue evidence="2">Salivary glands</tissue>
    </source>
</reference>
<protein>
    <submittedName>
        <fullName evidence="2">Uncharacterized protein</fullName>
    </submittedName>
</protein>
<keyword evidence="3" id="KW-1185">Reference proteome</keyword>
<gene>
    <name evidence="2" type="ORF">V5799_004249</name>
</gene>
<evidence type="ECO:0000313" key="2">
    <source>
        <dbReference type="EMBL" id="KAK8758120.1"/>
    </source>
</evidence>
<accession>A0AAQ4D6N0</accession>
<feature type="region of interest" description="Disordered" evidence="1">
    <location>
        <begin position="349"/>
        <end position="391"/>
    </location>
</feature>
<evidence type="ECO:0000256" key="1">
    <source>
        <dbReference type="SAM" id="MobiDB-lite"/>
    </source>
</evidence>